<evidence type="ECO:0000313" key="2">
    <source>
        <dbReference type="Proteomes" id="UP000828048"/>
    </source>
</evidence>
<proteinExistence type="predicted"/>
<gene>
    <name evidence="1" type="ORF">Vadar_009248</name>
</gene>
<dbReference type="Proteomes" id="UP000828048">
    <property type="component" value="Chromosome 3"/>
</dbReference>
<keyword evidence="2" id="KW-1185">Reference proteome</keyword>
<protein>
    <submittedName>
        <fullName evidence="1">Uncharacterized protein</fullName>
    </submittedName>
</protein>
<sequence>MSFCQVLGEADPSWNDDTRRWSMHMHIIMNKHLETIRRTKSRVRSVFLFSVGELPKKHLLGTLAVNFKLLKVLDLQGAPLDQLHEEVGNLLHVRYLSVKRTKVKIIPKSIGNLHNLQTLNFKYLNVHVLQIKILSKLRKLRHLIASPSFLGGVKMQGRIGHLEELQILWDVVANNDEEGVSLTAIKELENLRQLRKLGIRDLKRESGKGLCNAIEKMKHLQYLRVWAIKDEILDLHCLSSPPESLQRFSLRGRLEMLPNWIPKLDNLVALGLYSSGLIELKFHDGCDEEKLYIGVGRFWKLKLLHLRGLKGLKVVTIEEGGLPVLNELWIGDCPQLKEVPSCIRNLRELKSLYFTDMPTEFLDRLQPDKGQDYQAVEHVPNVQFTPAEIRRYPAYHQIIKERYNPQEYYGHDVRKAKGSM</sequence>
<evidence type="ECO:0000313" key="1">
    <source>
        <dbReference type="EMBL" id="KAH7857125.1"/>
    </source>
</evidence>
<dbReference type="EMBL" id="CM037153">
    <property type="protein sequence ID" value="KAH7857125.1"/>
    <property type="molecule type" value="Genomic_DNA"/>
</dbReference>
<accession>A0ACB7YW12</accession>
<comment type="caution">
    <text evidence="1">The sequence shown here is derived from an EMBL/GenBank/DDBJ whole genome shotgun (WGS) entry which is preliminary data.</text>
</comment>
<organism evidence="1 2">
    <name type="scientific">Vaccinium darrowii</name>
    <dbReference type="NCBI Taxonomy" id="229202"/>
    <lineage>
        <taxon>Eukaryota</taxon>
        <taxon>Viridiplantae</taxon>
        <taxon>Streptophyta</taxon>
        <taxon>Embryophyta</taxon>
        <taxon>Tracheophyta</taxon>
        <taxon>Spermatophyta</taxon>
        <taxon>Magnoliopsida</taxon>
        <taxon>eudicotyledons</taxon>
        <taxon>Gunneridae</taxon>
        <taxon>Pentapetalae</taxon>
        <taxon>asterids</taxon>
        <taxon>Ericales</taxon>
        <taxon>Ericaceae</taxon>
        <taxon>Vaccinioideae</taxon>
        <taxon>Vaccinieae</taxon>
        <taxon>Vaccinium</taxon>
    </lineage>
</organism>
<reference evidence="1 2" key="1">
    <citation type="journal article" date="2021" name="Hortic Res">
        <title>High-quality reference genome and annotation aids understanding of berry development for evergreen blueberry (Vaccinium darrowii).</title>
        <authorList>
            <person name="Yu J."/>
            <person name="Hulse-Kemp A.M."/>
            <person name="Babiker E."/>
            <person name="Staton M."/>
        </authorList>
    </citation>
    <scope>NUCLEOTIDE SEQUENCE [LARGE SCALE GENOMIC DNA]</scope>
    <source>
        <strain evidence="2">cv. NJ 8807/NJ 8810</strain>
        <tissue evidence="1">Young leaf</tissue>
    </source>
</reference>
<name>A0ACB7YW12_9ERIC</name>